<dbReference type="PANTHER" id="PTHR31433">
    <property type="entry name" value="PX DOMAIN-CONTAINING PROTEIN 1"/>
    <property type="match status" value="1"/>
</dbReference>
<dbReference type="InterPro" id="IPR040288">
    <property type="entry name" value="PXDC1"/>
</dbReference>
<dbReference type="Ensembl" id="ENSMMOT00000027661.1">
    <property type="protein sequence ID" value="ENSMMOP00000027198.1"/>
    <property type="gene ID" value="ENSMMOG00000020568.1"/>
</dbReference>
<dbReference type="Proteomes" id="UP000261620">
    <property type="component" value="Unplaced"/>
</dbReference>
<reference evidence="1" key="1">
    <citation type="submission" date="2025-08" db="UniProtKB">
        <authorList>
            <consortium name="Ensembl"/>
        </authorList>
    </citation>
    <scope>IDENTIFICATION</scope>
</reference>
<proteinExistence type="predicted"/>
<name>A0A3Q3X847_MOLML</name>
<dbReference type="AlphaFoldDB" id="A0A3Q3X847"/>
<reference evidence="1" key="2">
    <citation type="submission" date="2025-09" db="UniProtKB">
        <authorList>
            <consortium name="Ensembl"/>
        </authorList>
    </citation>
    <scope>IDENTIFICATION</scope>
</reference>
<organism evidence="1 2">
    <name type="scientific">Mola mola</name>
    <name type="common">Ocean sunfish</name>
    <name type="synonym">Tetraodon mola</name>
    <dbReference type="NCBI Taxonomy" id="94237"/>
    <lineage>
        <taxon>Eukaryota</taxon>
        <taxon>Metazoa</taxon>
        <taxon>Chordata</taxon>
        <taxon>Craniata</taxon>
        <taxon>Vertebrata</taxon>
        <taxon>Euteleostomi</taxon>
        <taxon>Actinopterygii</taxon>
        <taxon>Neopterygii</taxon>
        <taxon>Teleostei</taxon>
        <taxon>Neoteleostei</taxon>
        <taxon>Acanthomorphata</taxon>
        <taxon>Eupercaria</taxon>
        <taxon>Tetraodontiformes</taxon>
        <taxon>Molidae</taxon>
        <taxon>Mola</taxon>
    </lineage>
</organism>
<dbReference type="PANTHER" id="PTHR31433:SF0">
    <property type="entry name" value="PX DOMAIN-CONTAINING PROTEIN 1"/>
    <property type="match status" value="1"/>
</dbReference>
<sequence length="122" mass="13328">MSSGACVVEVWVQLVSCGQVEVRTELSDGSSVQLKRTDGDLPRMMKRLVDDFPDERDTLSANLLAGLLRVRAAEQTSDPEVKIVEVNKLLNSLISLPHKTILFDVTPPTHRATQSDGSPGRS</sequence>
<evidence type="ECO:0000313" key="2">
    <source>
        <dbReference type="Proteomes" id="UP000261620"/>
    </source>
</evidence>
<keyword evidence="2" id="KW-1185">Reference proteome</keyword>
<evidence type="ECO:0000313" key="1">
    <source>
        <dbReference type="Ensembl" id="ENSMMOP00000027198.1"/>
    </source>
</evidence>
<protein>
    <submittedName>
        <fullName evidence="1">Uncharacterized protein</fullName>
    </submittedName>
</protein>
<accession>A0A3Q3X847</accession>